<reference evidence="2" key="1">
    <citation type="journal article" date="2014" name="Front. Microbiol.">
        <title>High frequency of phylogenetically diverse reductive dehalogenase-homologous genes in deep subseafloor sedimentary metagenomes.</title>
        <authorList>
            <person name="Kawai M."/>
            <person name="Futagami T."/>
            <person name="Toyoda A."/>
            <person name="Takaki Y."/>
            <person name="Nishi S."/>
            <person name="Hori S."/>
            <person name="Arai W."/>
            <person name="Tsubouchi T."/>
            <person name="Morono Y."/>
            <person name="Uchiyama I."/>
            <person name="Ito T."/>
            <person name="Fujiyama A."/>
            <person name="Inagaki F."/>
            <person name="Takami H."/>
        </authorList>
    </citation>
    <scope>NUCLEOTIDE SEQUENCE</scope>
    <source>
        <strain evidence="2">Expedition CK06-06</strain>
    </source>
</reference>
<comment type="caution">
    <text evidence="2">The sequence shown here is derived from an EMBL/GenBank/DDBJ whole genome shotgun (WGS) entry which is preliminary data.</text>
</comment>
<sequence>AQGARGLARGQIFSADGRLVASAAQEGMMRLVEDKK</sequence>
<organism evidence="2">
    <name type="scientific">marine sediment metagenome</name>
    <dbReference type="NCBI Taxonomy" id="412755"/>
    <lineage>
        <taxon>unclassified sequences</taxon>
        <taxon>metagenomes</taxon>
        <taxon>ecological metagenomes</taxon>
    </lineage>
</organism>
<dbReference type="InterPro" id="IPR049450">
    <property type="entry name" value="ACOT8-like_C"/>
</dbReference>
<feature type="domain" description="Acyl-CoA thioesterase-like C-terminal" evidence="1">
    <location>
        <begin position="1"/>
        <end position="29"/>
    </location>
</feature>
<dbReference type="SUPFAM" id="SSF54637">
    <property type="entry name" value="Thioesterase/thiol ester dehydrase-isomerase"/>
    <property type="match status" value="1"/>
</dbReference>
<evidence type="ECO:0000259" key="1">
    <source>
        <dbReference type="Pfam" id="PF20789"/>
    </source>
</evidence>
<accession>X1EXQ3</accession>
<proteinExistence type="predicted"/>
<dbReference type="Pfam" id="PF20789">
    <property type="entry name" value="4HBT_3C"/>
    <property type="match status" value="1"/>
</dbReference>
<dbReference type="InterPro" id="IPR029069">
    <property type="entry name" value="HotDog_dom_sf"/>
</dbReference>
<dbReference type="EMBL" id="BARU01013555">
    <property type="protein sequence ID" value="GAH38181.1"/>
    <property type="molecule type" value="Genomic_DNA"/>
</dbReference>
<dbReference type="AlphaFoldDB" id="X1EXQ3"/>
<feature type="non-terminal residue" evidence="2">
    <location>
        <position position="1"/>
    </location>
</feature>
<gene>
    <name evidence="2" type="ORF">S03H2_24408</name>
</gene>
<name>X1EXQ3_9ZZZZ</name>
<protein>
    <recommendedName>
        <fullName evidence="1">Acyl-CoA thioesterase-like C-terminal domain-containing protein</fullName>
    </recommendedName>
</protein>
<dbReference type="Gene3D" id="3.10.129.10">
    <property type="entry name" value="Hotdog Thioesterase"/>
    <property type="match status" value="1"/>
</dbReference>
<evidence type="ECO:0000313" key="2">
    <source>
        <dbReference type="EMBL" id="GAH38181.1"/>
    </source>
</evidence>